<dbReference type="GO" id="GO:0003949">
    <property type="term" value="F:1-(5-phosphoribosyl)-5-[(5-phosphoribosylamino)methylideneamino]imidazole-4-carboxamide isomerase activity"/>
    <property type="evidence" value="ECO:0007669"/>
    <property type="project" value="UniProtKB-UniRule"/>
</dbReference>
<evidence type="ECO:0000256" key="3">
    <source>
        <dbReference type="ARBA" id="ARBA00005133"/>
    </source>
</evidence>
<dbReference type="PANTHER" id="PTHR43090">
    <property type="entry name" value="1-(5-PHOSPHORIBOSYL)-5-[(5-PHOSPHORIBOSYLAMINO)METHYLIDENEAMINO] IMIDAZOLE-4-CARBOXAMIDE ISOMERASE"/>
    <property type="match status" value="1"/>
</dbReference>
<dbReference type="Proteomes" id="UP000621436">
    <property type="component" value="Unassembled WGS sequence"/>
</dbReference>
<accession>A0A931ASA4</accession>
<evidence type="ECO:0000256" key="6">
    <source>
        <dbReference type="ARBA" id="ARBA00018464"/>
    </source>
</evidence>
<dbReference type="EC" id="5.3.1.16" evidence="5 12"/>
<comment type="catalytic activity">
    <reaction evidence="1 12 14">
        <text>1-(5-phospho-beta-D-ribosyl)-5-[(5-phospho-beta-D-ribosylamino)methylideneamino]imidazole-4-carboxamide = 5-[(5-phospho-1-deoxy-D-ribulos-1-ylimino)methylamino]-1-(5-phospho-beta-D-ribosyl)imidazole-4-carboxamide</text>
        <dbReference type="Rhea" id="RHEA:15469"/>
        <dbReference type="ChEBI" id="CHEBI:58435"/>
        <dbReference type="ChEBI" id="CHEBI:58525"/>
        <dbReference type="EC" id="5.3.1.16"/>
    </reaction>
</comment>
<evidence type="ECO:0000256" key="4">
    <source>
        <dbReference type="ARBA" id="ARBA00009667"/>
    </source>
</evidence>
<evidence type="ECO:0000256" key="12">
    <source>
        <dbReference type="HAMAP-Rule" id="MF_01014"/>
    </source>
</evidence>
<protein>
    <recommendedName>
        <fullName evidence="6 12">1-(5-phosphoribosyl)-5-[(5-phosphoribosylamino)methylideneamino] imidazole-4-carboxamide isomerase</fullName>
        <ecNumber evidence="5 12">5.3.1.16</ecNumber>
    </recommendedName>
    <alternativeName>
        <fullName evidence="11 12">Phosphoribosylformimino-5-aminoimidazole carboxamide ribotide isomerase</fullName>
    </alternativeName>
</protein>
<keyword evidence="10 12" id="KW-0413">Isomerase</keyword>
<evidence type="ECO:0000256" key="2">
    <source>
        <dbReference type="ARBA" id="ARBA00004496"/>
    </source>
</evidence>
<dbReference type="NCBIfam" id="TIGR00007">
    <property type="entry name" value="1-(5-phosphoribosyl)-5-[(5-phosphoribosylamino)methylideneamino]imidazole-4-carboxamide isomerase"/>
    <property type="match status" value="1"/>
</dbReference>
<proteinExistence type="inferred from homology"/>
<comment type="caution">
    <text evidence="15">The sequence shown here is derived from an EMBL/GenBank/DDBJ whole genome shotgun (WGS) entry which is preliminary data.</text>
</comment>
<name>A0A931ASA4_9FIRM</name>
<evidence type="ECO:0000256" key="13">
    <source>
        <dbReference type="RuleBase" id="RU003657"/>
    </source>
</evidence>
<comment type="pathway">
    <text evidence="3 12 14">Amino-acid biosynthesis; L-histidine biosynthesis; L-histidine from 5-phospho-alpha-D-ribose 1-diphosphate: step 4/9.</text>
</comment>
<dbReference type="InterPro" id="IPR006062">
    <property type="entry name" value="His_biosynth"/>
</dbReference>
<dbReference type="GO" id="GO:0000162">
    <property type="term" value="P:L-tryptophan biosynthetic process"/>
    <property type="evidence" value="ECO:0007669"/>
    <property type="project" value="TreeGrafter"/>
</dbReference>
<comment type="similarity">
    <text evidence="4 12 13">Belongs to the HisA/HisF family.</text>
</comment>
<keyword evidence="9 12" id="KW-0368">Histidine biosynthesis</keyword>
<evidence type="ECO:0000313" key="15">
    <source>
        <dbReference type="EMBL" id="MBF8438093.1"/>
    </source>
</evidence>
<dbReference type="InterPro" id="IPR011060">
    <property type="entry name" value="RibuloseP-bd_barrel"/>
</dbReference>
<evidence type="ECO:0000256" key="14">
    <source>
        <dbReference type="RuleBase" id="RU003658"/>
    </source>
</evidence>
<dbReference type="CDD" id="cd04732">
    <property type="entry name" value="HisA"/>
    <property type="match status" value="1"/>
</dbReference>
<evidence type="ECO:0000256" key="7">
    <source>
        <dbReference type="ARBA" id="ARBA00022490"/>
    </source>
</evidence>
<feature type="active site" description="Proton acceptor" evidence="12">
    <location>
        <position position="8"/>
    </location>
</feature>
<evidence type="ECO:0000256" key="1">
    <source>
        <dbReference type="ARBA" id="ARBA00000901"/>
    </source>
</evidence>
<keyword evidence="8 12" id="KW-0028">Amino-acid biosynthesis</keyword>
<keyword evidence="7 12" id="KW-0963">Cytoplasm</keyword>
<dbReference type="RefSeq" id="WP_270455190.1">
    <property type="nucleotide sequence ID" value="NZ_JADPIE010000009.1"/>
</dbReference>
<feature type="active site" description="Proton donor" evidence="12">
    <location>
        <position position="129"/>
    </location>
</feature>
<dbReference type="Pfam" id="PF00977">
    <property type="entry name" value="His_biosynth"/>
    <property type="match status" value="1"/>
</dbReference>
<evidence type="ECO:0000256" key="10">
    <source>
        <dbReference type="ARBA" id="ARBA00023235"/>
    </source>
</evidence>
<dbReference type="GO" id="GO:0000105">
    <property type="term" value="P:L-histidine biosynthetic process"/>
    <property type="evidence" value="ECO:0007669"/>
    <property type="project" value="UniProtKB-UniRule"/>
</dbReference>
<dbReference type="HAMAP" id="MF_01014">
    <property type="entry name" value="HisA"/>
    <property type="match status" value="1"/>
</dbReference>
<dbReference type="GO" id="GO:0005737">
    <property type="term" value="C:cytoplasm"/>
    <property type="evidence" value="ECO:0007669"/>
    <property type="project" value="UniProtKB-SubCell"/>
</dbReference>
<dbReference type="EMBL" id="JADPIE010000009">
    <property type="protein sequence ID" value="MBF8438093.1"/>
    <property type="molecule type" value="Genomic_DNA"/>
</dbReference>
<reference evidence="15" key="1">
    <citation type="submission" date="2020-11" db="EMBL/GenBank/DDBJ databases">
        <title>Halonatronomonas betainensis gen. nov., sp. nov. a novel haloalkaliphilic representative of the family Halanaerobiacae capable of betaine degradation.</title>
        <authorList>
            <person name="Boltyanskaya Y."/>
            <person name="Kevbrin V."/>
            <person name="Detkova E."/>
            <person name="Grouzdev D.S."/>
            <person name="Koziaeva V."/>
            <person name="Zhilina T."/>
        </authorList>
    </citation>
    <scope>NUCLEOTIDE SEQUENCE</scope>
    <source>
        <strain evidence="15">Z-7014</strain>
    </source>
</reference>
<comment type="subcellular location">
    <subcellularLocation>
        <location evidence="2 12 14">Cytoplasm</location>
    </subcellularLocation>
</comment>
<dbReference type="Gene3D" id="3.20.20.70">
    <property type="entry name" value="Aldolase class I"/>
    <property type="match status" value="1"/>
</dbReference>
<dbReference type="InterPro" id="IPR023016">
    <property type="entry name" value="HisA/PriA"/>
</dbReference>
<dbReference type="InterPro" id="IPR044524">
    <property type="entry name" value="Isoase_HisA-like"/>
</dbReference>
<organism evidence="15 16">
    <name type="scientific">Halonatronomonas betaini</name>
    <dbReference type="NCBI Taxonomy" id="2778430"/>
    <lineage>
        <taxon>Bacteria</taxon>
        <taxon>Bacillati</taxon>
        <taxon>Bacillota</taxon>
        <taxon>Clostridia</taxon>
        <taxon>Halanaerobiales</taxon>
        <taxon>Halarsenatibacteraceae</taxon>
        <taxon>Halonatronomonas</taxon>
    </lineage>
</organism>
<dbReference type="PANTHER" id="PTHR43090:SF2">
    <property type="entry name" value="1-(5-PHOSPHORIBOSYL)-5-[(5-PHOSPHORIBOSYLAMINO)METHYLIDENEAMINO] IMIDAZOLE-4-CARBOXAMIDE ISOMERASE"/>
    <property type="match status" value="1"/>
</dbReference>
<keyword evidence="16" id="KW-1185">Reference proteome</keyword>
<dbReference type="AlphaFoldDB" id="A0A931ASA4"/>
<dbReference type="SUPFAM" id="SSF51366">
    <property type="entry name" value="Ribulose-phoshate binding barrel"/>
    <property type="match status" value="1"/>
</dbReference>
<sequence>MIVIPAIDIIDGKAVRLTKGDYDREEVMDLDPAARAKSFKEDGASEIHIVDLDGAKAGEPVNQDLIEEICSIPGLKSQIGGGIRNYQFAEEYLKFADAVVIGTAAIKNPVLPVSLAEEYGSGRVIVGLDARDGKIALSGWEEDTEIQVEEVIEDFISKGINRFIYTDIDKDGMLEGPNFEYIERLLSYGVEITASGGITTLDDLKKLDSIGVKRAIVGKAIYKGIIDVEKIWQEGL</sequence>
<evidence type="ECO:0000256" key="8">
    <source>
        <dbReference type="ARBA" id="ARBA00022605"/>
    </source>
</evidence>
<dbReference type="InterPro" id="IPR013785">
    <property type="entry name" value="Aldolase_TIM"/>
</dbReference>
<evidence type="ECO:0000256" key="11">
    <source>
        <dbReference type="ARBA" id="ARBA00030547"/>
    </source>
</evidence>
<gene>
    <name evidence="12 15" type="primary">hisA</name>
    <name evidence="15" type="ORF">I0Q91_13455</name>
</gene>
<evidence type="ECO:0000256" key="9">
    <source>
        <dbReference type="ARBA" id="ARBA00023102"/>
    </source>
</evidence>
<dbReference type="InterPro" id="IPR006063">
    <property type="entry name" value="HisA_bact_arch"/>
</dbReference>
<evidence type="ECO:0000256" key="5">
    <source>
        <dbReference type="ARBA" id="ARBA00012550"/>
    </source>
</evidence>
<evidence type="ECO:0000313" key="16">
    <source>
        <dbReference type="Proteomes" id="UP000621436"/>
    </source>
</evidence>
<dbReference type="FunFam" id="3.20.20.70:FF:000009">
    <property type="entry name" value="1-(5-phosphoribosyl)-5-[(5-phosphoribosylamino)methylideneamino] imidazole-4-carboxamide isomerase"/>
    <property type="match status" value="1"/>
</dbReference>